<keyword evidence="2 5" id="KW-0805">Transcription regulation</keyword>
<dbReference type="Gene3D" id="3.30.450.40">
    <property type="match status" value="1"/>
</dbReference>
<keyword evidence="8" id="KW-1185">Reference proteome</keyword>
<evidence type="ECO:0000256" key="1">
    <source>
        <dbReference type="ARBA" id="ARBA00022491"/>
    </source>
</evidence>
<sequence>MLTPRQTLILKTIIDEFTKTAEPVGSKRLMTLLEISVSSATLRNEMAILEDYGLLEKTHTSSGRIPSSKGYRYYVENLMDTQLDSGVQNALSEVFKERHYTMEEIVVKSCDILSQMTNLTSVVLGPETSSQTLQHIQIFPINERSAVCVFITSHGHTENKTFHFDENVSLKDIQTCCNILNDHLAGTPISEVVNKMDEIRPMLSSQVSRHEILFQAFTSAFVKFASDNVYTSGASNMLYQPEFADIEKLKQLMKFLEDSSVWRQLGSSNEDISIRIGTDNQVIPMENVSVITSKIKLSNEEEGQLMVVGPTRMPYNKIVALMEYMAKVIEDLYRDDG</sequence>
<gene>
    <name evidence="5" type="primary">hrcA</name>
    <name evidence="7" type="ORF">J2S15_000106</name>
</gene>
<keyword evidence="3 5" id="KW-0346">Stress response</keyword>
<evidence type="ECO:0000256" key="5">
    <source>
        <dbReference type="HAMAP-Rule" id="MF_00081"/>
    </source>
</evidence>
<dbReference type="Pfam" id="PF01628">
    <property type="entry name" value="HrcA"/>
    <property type="match status" value="1"/>
</dbReference>
<protein>
    <recommendedName>
        <fullName evidence="5">Heat-inducible transcription repressor HrcA</fullName>
    </recommendedName>
</protein>
<dbReference type="Gene3D" id="3.30.390.60">
    <property type="entry name" value="Heat-inducible transcription repressor hrca homolog, domain 3"/>
    <property type="match status" value="1"/>
</dbReference>
<dbReference type="InterPro" id="IPR029016">
    <property type="entry name" value="GAF-like_dom_sf"/>
</dbReference>
<dbReference type="PANTHER" id="PTHR34824:SF1">
    <property type="entry name" value="HEAT-INDUCIBLE TRANSCRIPTION REPRESSOR HRCA"/>
    <property type="match status" value="1"/>
</dbReference>
<comment type="caution">
    <text evidence="7">The sequence shown here is derived from an EMBL/GenBank/DDBJ whole genome shotgun (WGS) entry which is preliminary data.</text>
</comment>
<evidence type="ECO:0000313" key="7">
    <source>
        <dbReference type="EMBL" id="MDQ0359375.1"/>
    </source>
</evidence>
<keyword evidence="4 5" id="KW-0804">Transcription</keyword>
<name>A0ABU0DYJ2_9FIRM</name>
<dbReference type="PANTHER" id="PTHR34824">
    <property type="entry name" value="HEAT-INDUCIBLE TRANSCRIPTION REPRESSOR HRCA"/>
    <property type="match status" value="1"/>
</dbReference>
<dbReference type="Proteomes" id="UP001230220">
    <property type="component" value="Unassembled WGS sequence"/>
</dbReference>
<dbReference type="SUPFAM" id="SSF55781">
    <property type="entry name" value="GAF domain-like"/>
    <property type="match status" value="1"/>
</dbReference>
<evidence type="ECO:0000256" key="3">
    <source>
        <dbReference type="ARBA" id="ARBA00023016"/>
    </source>
</evidence>
<accession>A0ABU0DYJ2</accession>
<evidence type="ECO:0000313" key="8">
    <source>
        <dbReference type="Proteomes" id="UP001230220"/>
    </source>
</evidence>
<comment type="function">
    <text evidence="5">Negative regulator of class I heat shock genes (grpE-dnaK-dnaJ and groELS operons). Prevents heat-shock induction of these operons.</text>
</comment>
<keyword evidence="1 5" id="KW-0678">Repressor</keyword>
<dbReference type="HAMAP" id="MF_00081">
    <property type="entry name" value="HrcA"/>
    <property type="match status" value="1"/>
</dbReference>
<dbReference type="InterPro" id="IPR036390">
    <property type="entry name" value="WH_DNA-bd_sf"/>
</dbReference>
<dbReference type="InterPro" id="IPR036388">
    <property type="entry name" value="WH-like_DNA-bd_sf"/>
</dbReference>
<dbReference type="RefSeq" id="WP_307404439.1">
    <property type="nucleotide sequence ID" value="NZ_JAUSUR010000001.1"/>
</dbReference>
<dbReference type="InterPro" id="IPR021153">
    <property type="entry name" value="HrcA_C"/>
</dbReference>
<comment type="similarity">
    <text evidence="5">Belongs to the HrcA family.</text>
</comment>
<reference evidence="7 8" key="1">
    <citation type="submission" date="2023-07" db="EMBL/GenBank/DDBJ databases">
        <title>Genomic Encyclopedia of Type Strains, Phase IV (KMG-IV): sequencing the most valuable type-strain genomes for metagenomic binning, comparative biology and taxonomic classification.</title>
        <authorList>
            <person name="Goeker M."/>
        </authorList>
    </citation>
    <scope>NUCLEOTIDE SEQUENCE [LARGE SCALE GENOMIC DNA]</scope>
    <source>
        <strain evidence="7 8">DSM 16784</strain>
    </source>
</reference>
<dbReference type="SUPFAM" id="SSF46785">
    <property type="entry name" value="Winged helix' DNA-binding domain"/>
    <property type="match status" value="1"/>
</dbReference>
<organism evidence="7 8">
    <name type="scientific">Breznakia pachnodae</name>
    <dbReference type="NCBI Taxonomy" id="265178"/>
    <lineage>
        <taxon>Bacteria</taxon>
        <taxon>Bacillati</taxon>
        <taxon>Bacillota</taxon>
        <taxon>Erysipelotrichia</taxon>
        <taxon>Erysipelotrichales</taxon>
        <taxon>Erysipelotrichaceae</taxon>
        <taxon>Breznakia</taxon>
    </lineage>
</organism>
<evidence type="ECO:0000256" key="4">
    <source>
        <dbReference type="ARBA" id="ARBA00023163"/>
    </source>
</evidence>
<dbReference type="InterPro" id="IPR023120">
    <property type="entry name" value="WHTH_transcript_rep_HrcA_IDD"/>
</dbReference>
<dbReference type="PIRSF" id="PIRSF005485">
    <property type="entry name" value="HrcA"/>
    <property type="match status" value="1"/>
</dbReference>
<proteinExistence type="inferred from homology"/>
<dbReference type="InterPro" id="IPR002571">
    <property type="entry name" value="HrcA"/>
</dbReference>
<evidence type="ECO:0000259" key="6">
    <source>
        <dbReference type="Pfam" id="PF01628"/>
    </source>
</evidence>
<dbReference type="Gene3D" id="1.10.10.10">
    <property type="entry name" value="Winged helix-like DNA-binding domain superfamily/Winged helix DNA-binding domain"/>
    <property type="match status" value="1"/>
</dbReference>
<dbReference type="NCBIfam" id="TIGR00331">
    <property type="entry name" value="hrcA"/>
    <property type="match status" value="1"/>
</dbReference>
<feature type="domain" description="Heat-inducible transcription repressor HrcA C-terminal" evidence="6">
    <location>
        <begin position="103"/>
        <end position="319"/>
    </location>
</feature>
<evidence type="ECO:0000256" key="2">
    <source>
        <dbReference type="ARBA" id="ARBA00023015"/>
    </source>
</evidence>
<dbReference type="EMBL" id="JAUSUR010000001">
    <property type="protein sequence ID" value="MDQ0359375.1"/>
    <property type="molecule type" value="Genomic_DNA"/>
</dbReference>